<reference evidence="1 2" key="1">
    <citation type="submission" date="2020-08" db="EMBL/GenBank/DDBJ databases">
        <title>Genomic Encyclopedia of Type Strains, Phase IV (KMG-IV): sequencing the most valuable type-strain genomes for metagenomic binning, comparative biology and taxonomic classification.</title>
        <authorList>
            <person name="Goeker M."/>
        </authorList>
    </citation>
    <scope>NUCLEOTIDE SEQUENCE [LARGE SCALE GENOMIC DNA]</scope>
    <source>
        <strain evidence="1 2">DSM 14878</strain>
    </source>
</reference>
<accession>A0A7W6A784</accession>
<dbReference type="RefSeq" id="WP_183197418.1">
    <property type="nucleotide sequence ID" value="NZ_JACIDA010000002.1"/>
</dbReference>
<protein>
    <recommendedName>
        <fullName evidence="3">Class I SAM-dependent methyltransferase</fullName>
    </recommendedName>
</protein>
<evidence type="ECO:0000313" key="1">
    <source>
        <dbReference type="EMBL" id="MBB3872940.1"/>
    </source>
</evidence>
<name>A0A7W6A784_9CAUL</name>
<proteinExistence type="predicted"/>
<evidence type="ECO:0000313" key="2">
    <source>
        <dbReference type="Proteomes" id="UP000532936"/>
    </source>
</evidence>
<dbReference type="EMBL" id="JACIDA010000002">
    <property type="protein sequence ID" value="MBB3872940.1"/>
    <property type="molecule type" value="Genomic_DNA"/>
</dbReference>
<organism evidence="1 2">
    <name type="scientific">Brevundimonas mediterranea</name>
    <dbReference type="NCBI Taxonomy" id="74329"/>
    <lineage>
        <taxon>Bacteria</taxon>
        <taxon>Pseudomonadati</taxon>
        <taxon>Pseudomonadota</taxon>
        <taxon>Alphaproteobacteria</taxon>
        <taxon>Caulobacterales</taxon>
        <taxon>Caulobacteraceae</taxon>
        <taxon>Brevundimonas</taxon>
    </lineage>
</organism>
<gene>
    <name evidence="1" type="ORF">GGR11_002493</name>
</gene>
<dbReference type="Gene3D" id="3.40.50.150">
    <property type="entry name" value="Vaccinia Virus protein VP39"/>
    <property type="match status" value="1"/>
</dbReference>
<dbReference type="AlphaFoldDB" id="A0A7W6A784"/>
<dbReference type="InterPro" id="IPR029063">
    <property type="entry name" value="SAM-dependent_MTases_sf"/>
</dbReference>
<comment type="caution">
    <text evidence="1">The sequence shown here is derived from an EMBL/GenBank/DDBJ whole genome shotgun (WGS) entry which is preliminary data.</text>
</comment>
<evidence type="ECO:0008006" key="3">
    <source>
        <dbReference type="Google" id="ProtNLM"/>
    </source>
</evidence>
<sequence length="228" mass="25564">MTLFLKRLRSRTRKLLGIGKRPKAHRNLKARFTHVYRGKTWKSSESASGPGSTLDSGSVRQALIALAQVVSVHNIQSIADLPCGDFNWMPSFLKENPKIDYIGYDIVDALIAANRRAFPGYAFHALDITHEIPARADLIFSKDLVNHLLERDVWSAVANMVRSGADYVMITSNSDPVPNIELPENVAGSSRPLNLQIWPYDFPTPLYDDGYLVMWRSQDLAFVLDHAA</sequence>
<dbReference type="SUPFAM" id="SSF53335">
    <property type="entry name" value="S-adenosyl-L-methionine-dependent methyltransferases"/>
    <property type="match status" value="1"/>
</dbReference>
<dbReference type="Proteomes" id="UP000532936">
    <property type="component" value="Unassembled WGS sequence"/>
</dbReference>